<protein>
    <submittedName>
        <fullName evidence="1">Uncharacterized protein</fullName>
    </submittedName>
</protein>
<gene>
    <name evidence="1" type="ORF">ASZ90_006955</name>
</gene>
<dbReference type="EMBL" id="LNQE01000914">
    <property type="protein sequence ID" value="KUG23294.1"/>
    <property type="molecule type" value="Genomic_DNA"/>
</dbReference>
<organism evidence="1">
    <name type="scientific">hydrocarbon metagenome</name>
    <dbReference type="NCBI Taxonomy" id="938273"/>
    <lineage>
        <taxon>unclassified sequences</taxon>
        <taxon>metagenomes</taxon>
        <taxon>ecological metagenomes</taxon>
    </lineage>
</organism>
<evidence type="ECO:0000313" key="1">
    <source>
        <dbReference type="EMBL" id="KUG23294.1"/>
    </source>
</evidence>
<dbReference type="AlphaFoldDB" id="A0A0W8FRH8"/>
<reference evidence="1" key="1">
    <citation type="journal article" date="2015" name="Proc. Natl. Acad. Sci. U.S.A.">
        <title>Networks of energetic and metabolic interactions define dynamics in microbial communities.</title>
        <authorList>
            <person name="Embree M."/>
            <person name="Liu J.K."/>
            <person name="Al-Bassam M.M."/>
            <person name="Zengler K."/>
        </authorList>
    </citation>
    <scope>NUCLEOTIDE SEQUENCE</scope>
</reference>
<proteinExistence type="predicted"/>
<accession>A0A0W8FRH8</accession>
<comment type="caution">
    <text evidence="1">The sequence shown here is derived from an EMBL/GenBank/DDBJ whole genome shotgun (WGS) entry which is preliminary data.</text>
</comment>
<name>A0A0W8FRH8_9ZZZZ</name>
<sequence length="47" mass="5581">MKIIEVKVFIIIFDLARRNPSGSYLFKGIARQRCLNTQHINTQWMND</sequence>